<feature type="transmembrane region" description="Helical" evidence="5">
    <location>
        <begin position="70"/>
        <end position="92"/>
    </location>
</feature>
<evidence type="ECO:0000256" key="3">
    <source>
        <dbReference type="ARBA" id="ARBA00022989"/>
    </source>
</evidence>
<dbReference type="Proteomes" id="UP000702964">
    <property type="component" value="Unassembled WGS sequence"/>
</dbReference>
<organism evidence="7 8">
    <name type="scientific">Phytophthora kernoviae 00238/432</name>
    <dbReference type="NCBI Taxonomy" id="1284355"/>
    <lineage>
        <taxon>Eukaryota</taxon>
        <taxon>Sar</taxon>
        <taxon>Stramenopiles</taxon>
        <taxon>Oomycota</taxon>
        <taxon>Peronosporomycetes</taxon>
        <taxon>Peronosporales</taxon>
        <taxon>Peronosporaceae</taxon>
        <taxon>Phytophthora</taxon>
    </lineage>
</organism>
<dbReference type="InterPro" id="IPR040416">
    <property type="entry name" value="TMEM181"/>
</dbReference>
<evidence type="ECO:0000256" key="1">
    <source>
        <dbReference type="ARBA" id="ARBA00004141"/>
    </source>
</evidence>
<keyword evidence="2 5" id="KW-0812">Transmembrane</keyword>
<dbReference type="PANTHER" id="PTHR31918:SF1">
    <property type="entry name" value="TRANSMEMBRANE PROTEIN 181"/>
    <property type="match status" value="1"/>
</dbReference>
<evidence type="ECO:0000259" key="6">
    <source>
        <dbReference type="Pfam" id="PF06664"/>
    </source>
</evidence>
<comment type="subcellular location">
    <subcellularLocation>
        <location evidence="1">Membrane</location>
        <topology evidence="1">Multi-pass membrane protein</topology>
    </subcellularLocation>
</comment>
<name>A0A8J4RVG8_9STRA</name>
<evidence type="ECO:0000313" key="7">
    <source>
        <dbReference type="EMBL" id="KAF4316306.1"/>
    </source>
</evidence>
<dbReference type="PANTHER" id="PTHR31918">
    <property type="entry name" value="TRANSMEMBRANE PROTEIN 181"/>
    <property type="match status" value="1"/>
</dbReference>
<proteinExistence type="predicted"/>
<reference evidence="7" key="2">
    <citation type="submission" date="2020-02" db="EMBL/GenBank/DDBJ databases">
        <authorList>
            <person name="Studholme D.J."/>
        </authorList>
    </citation>
    <scope>NUCLEOTIDE SEQUENCE</scope>
    <source>
        <strain evidence="7">00238/432</strain>
    </source>
</reference>
<evidence type="ECO:0000256" key="2">
    <source>
        <dbReference type="ARBA" id="ARBA00022692"/>
    </source>
</evidence>
<dbReference type="GO" id="GO:0016020">
    <property type="term" value="C:membrane"/>
    <property type="evidence" value="ECO:0007669"/>
    <property type="project" value="UniProtKB-SubCell"/>
</dbReference>
<dbReference type="Pfam" id="PF06664">
    <property type="entry name" value="WLS-like_TM"/>
    <property type="match status" value="1"/>
</dbReference>
<dbReference type="GO" id="GO:0015643">
    <property type="term" value="F:toxic substance binding"/>
    <property type="evidence" value="ECO:0007669"/>
    <property type="project" value="InterPro"/>
</dbReference>
<gene>
    <name evidence="7" type="ORF">G195_010240</name>
</gene>
<accession>A0A8J4RVG8</accession>
<dbReference type="EMBL" id="AOFI03000570">
    <property type="protein sequence ID" value="KAF4316306.1"/>
    <property type="molecule type" value="Genomic_DNA"/>
</dbReference>
<keyword evidence="3 5" id="KW-1133">Transmembrane helix</keyword>
<comment type="caution">
    <text evidence="7">The sequence shown here is derived from an EMBL/GenBank/DDBJ whole genome shotgun (WGS) entry which is preliminary data.</text>
</comment>
<sequence>CFWIIMALYYGYLKYNSNNDVMWDPLASNGTFASLKVLCGLLSAIYVVWYCSLILLSLTEIRKRRMRYRYLVGLSLLMTIPSFSGLASGAFSPTPSSGGAWTSLQALFNVYVFTLCYLYAPSATTLENLRKRKQAHGDEDPESKAVLNSNVVNPIDVELAGVDEIRETDLA</sequence>
<evidence type="ECO:0000313" key="8">
    <source>
        <dbReference type="Proteomes" id="UP000702964"/>
    </source>
</evidence>
<dbReference type="InterPro" id="IPR047843">
    <property type="entry name" value="WLS-like_TM"/>
</dbReference>
<feature type="non-terminal residue" evidence="7">
    <location>
        <position position="1"/>
    </location>
</feature>
<dbReference type="AlphaFoldDB" id="A0A8J4RVG8"/>
<feature type="transmembrane region" description="Helical" evidence="5">
    <location>
        <begin position="98"/>
        <end position="120"/>
    </location>
</feature>
<reference evidence="7" key="1">
    <citation type="journal article" date="2015" name="Genom Data">
        <title>Draft genome sequences of Phytophthora kernoviae and Phytophthora ramorum lineage EU2 from Scotland.</title>
        <authorList>
            <person name="Sambles C."/>
            <person name="Schlenzig A."/>
            <person name="O'Neill P."/>
            <person name="Grant M."/>
            <person name="Studholme D.J."/>
        </authorList>
    </citation>
    <scope>NUCLEOTIDE SEQUENCE</scope>
    <source>
        <strain evidence="7">00238/432</strain>
    </source>
</reference>
<keyword evidence="4 5" id="KW-0472">Membrane</keyword>
<feature type="transmembrane region" description="Helical" evidence="5">
    <location>
        <begin position="32"/>
        <end position="58"/>
    </location>
</feature>
<feature type="domain" description="Wntless-like transmembrane" evidence="6">
    <location>
        <begin position="2"/>
        <end position="122"/>
    </location>
</feature>
<evidence type="ECO:0000256" key="5">
    <source>
        <dbReference type="SAM" id="Phobius"/>
    </source>
</evidence>
<evidence type="ECO:0000256" key="4">
    <source>
        <dbReference type="ARBA" id="ARBA00023136"/>
    </source>
</evidence>
<protein>
    <recommendedName>
        <fullName evidence="6">Wntless-like transmembrane domain-containing protein</fullName>
    </recommendedName>
</protein>